<organism evidence="1">
    <name type="scientific">Salmonella enterica I</name>
    <dbReference type="NCBI Taxonomy" id="59201"/>
    <lineage>
        <taxon>Bacteria</taxon>
        <taxon>Pseudomonadati</taxon>
        <taxon>Pseudomonadota</taxon>
        <taxon>Gammaproteobacteria</taxon>
        <taxon>Enterobacterales</taxon>
        <taxon>Enterobacteriaceae</taxon>
        <taxon>Salmonella</taxon>
    </lineage>
</organism>
<dbReference type="EMBL" id="RVVJ01000005">
    <property type="protein sequence ID" value="MML52929.1"/>
    <property type="molecule type" value="Genomic_DNA"/>
</dbReference>
<reference evidence="1" key="1">
    <citation type="submission" date="2018-09" db="EMBL/GenBank/DDBJ databases">
        <authorList>
            <person name="Ashton P.M."/>
            <person name="Dallman T."/>
            <person name="Nair S."/>
            <person name="De Pinna E."/>
            <person name="Peters T."/>
            <person name="Grant K."/>
        </authorList>
    </citation>
    <scope>NUCLEOTIDE SEQUENCE [LARGE SCALE GENOMIC DNA]</scope>
    <source>
        <strain evidence="1">598938</strain>
    </source>
</reference>
<sequence>MYQQNENSITVGILPDLLQSYPRDAVLYFGGLDFYRLKWRDENLLQVEFNQLVYRNSDGLVVIENLGSSNSSE</sequence>
<dbReference type="Proteomes" id="UP000885348">
    <property type="component" value="Unassembled WGS sequence"/>
</dbReference>
<gene>
    <name evidence="1" type="ORF">D7N80_06355</name>
</gene>
<name>A0A3R1A878_SALET</name>
<proteinExistence type="predicted"/>
<protein>
    <submittedName>
        <fullName evidence="1">Uncharacterized protein</fullName>
    </submittedName>
</protein>
<accession>A0A3R1A878</accession>
<dbReference type="AlphaFoldDB" id="A0A3R1A878"/>
<evidence type="ECO:0000313" key="1">
    <source>
        <dbReference type="EMBL" id="MML52929.1"/>
    </source>
</evidence>
<comment type="caution">
    <text evidence="1">The sequence shown here is derived from an EMBL/GenBank/DDBJ whole genome shotgun (WGS) entry which is preliminary data.</text>
</comment>